<organism evidence="4">
    <name type="scientific">Tunturiibacter psychrotolerans</name>
    <dbReference type="NCBI Taxonomy" id="3069686"/>
    <lineage>
        <taxon>Bacteria</taxon>
        <taxon>Pseudomonadati</taxon>
        <taxon>Acidobacteriota</taxon>
        <taxon>Terriglobia</taxon>
        <taxon>Terriglobales</taxon>
        <taxon>Acidobacteriaceae</taxon>
        <taxon>Tunturiibacter</taxon>
    </lineage>
</organism>
<reference evidence="4" key="1">
    <citation type="submission" date="2023-08" db="EMBL/GenBank/DDBJ databases">
        <authorList>
            <person name="Messyasz A."/>
            <person name="Mannisto M.K."/>
            <person name="Kerkhof L.J."/>
            <person name="Haggblom M."/>
        </authorList>
    </citation>
    <scope>NUCLEOTIDE SEQUENCE</scope>
    <source>
        <strain evidence="4">X5P6</strain>
    </source>
</reference>
<name>A0AAU7ZUC5_9BACT</name>
<dbReference type="CDD" id="cd02197">
    <property type="entry name" value="HypE"/>
    <property type="match status" value="1"/>
</dbReference>
<protein>
    <submittedName>
        <fullName evidence="4">Hydrogenase expression/formation protein HypE</fullName>
    </submittedName>
</protein>
<evidence type="ECO:0000313" key="4">
    <source>
        <dbReference type="EMBL" id="XCB34544.1"/>
    </source>
</evidence>
<dbReference type="Pfam" id="PF02769">
    <property type="entry name" value="AIRS_C"/>
    <property type="match status" value="1"/>
</dbReference>
<dbReference type="InterPro" id="IPR010918">
    <property type="entry name" value="PurM-like_C_dom"/>
</dbReference>
<feature type="domain" description="PurM-like N-terminal" evidence="2">
    <location>
        <begin position="74"/>
        <end position="184"/>
    </location>
</feature>
<dbReference type="InterPro" id="IPR011854">
    <property type="entry name" value="HypE"/>
</dbReference>
<dbReference type="InterPro" id="IPR036921">
    <property type="entry name" value="PurM-like_N_sf"/>
</dbReference>
<dbReference type="Pfam" id="PF00586">
    <property type="entry name" value="AIRS"/>
    <property type="match status" value="1"/>
</dbReference>
<dbReference type="SUPFAM" id="SSF55326">
    <property type="entry name" value="PurM N-terminal domain-like"/>
    <property type="match status" value="1"/>
</dbReference>
<reference evidence="4" key="2">
    <citation type="journal article" date="2024" name="Environ. Microbiol.">
        <title>Genome analysis and description of Tunturibacter gen. nov. expands the diversity of Terriglobia in tundra soils.</title>
        <authorList>
            <person name="Messyasz A."/>
            <person name="Mannisto M.K."/>
            <person name="Kerkhof L.J."/>
            <person name="Haggblom M.M."/>
        </authorList>
    </citation>
    <scope>NUCLEOTIDE SEQUENCE</scope>
    <source>
        <strain evidence="4">X5P6</strain>
    </source>
</reference>
<dbReference type="PANTHER" id="PTHR30303">
    <property type="entry name" value="HYDROGENASE ISOENZYMES FORMATION PROTEIN HYPE"/>
    <property type="match status" value="1"/>
</dbReference>
<dbReference type="PANTHER" id="PTHR30303:SF0">
    <property type="entry name" value="CARBAMOYL DEHYDRATASE HYPE"/>
    <property type="match status" value="1"/>
</dbReference>
<accession>A0AAU7ZUC5</accession>
<dbReference type="InterPro" id="IPR036676">
    <property type="entry name" value="PurM-like_C_sf"/>
</dbReference>
<dbReference type="EMBL" id="CP132942">
    <property type="protein sequence ID" value="XCB34544.1"/>
    <property type="molecule type" value="Genomic_DNA"/>
</dbReference>
<dbReference type="Gene3D" id="3.90.650.10">
    <property type="entry name" value="PurM-like C-terminal domain"/>
    <property type="match status" value="1"/>
</dbReference>
<dbReference type="NCBIfam" id="TIGR02124">
    <property type="entry name" value="hypE"/>
    <property type="match status" value="1"/>
</dbReference>
<dbReference type="PIRSF" id="PIRSF005644">
    <property type="entry name" value="Hdrgns_mtr_HypE"/>
    <property type="match status" value="1"/>
</dbReference>
<sequence>MRSILQLRVPQIDGGESQLSGLNVEPSAEGSPVAIRFRDPQIEMAHGAGGKASRRLVEGLFAPLLYPGSQEPLNDAAHLDIGGARIAFTTDSFVVKPLRFPGGSIGELAVNGTMNDLAVSGAQGRAMVVTFVLEEGLAAAVLEAEVRAMSEALKRAGVVMTGGDTKVVERGKADGMYITTAGIGTPLNGVKVDARSVRPGDRILLSGPIGDHGITILLARGELDFEADLSSDTRSVFPLVEALAMECGPGIRWMRDPTRGGVATALNELARDSGLGIELFEEEIPMHDAVRGACELLGLDPLHIANEGQFLAVVSPEYADMAVSALQQTAGGEESRIVGQVCIEPANAVLVTTRYGGSRIVDMLVGDPLPRIC</sequence>
<evidence type="ECO:0000259" key="2">
    <source>
        <dbReference type="Pfam" id="PF00586"/>
    </source>
</evidence>
<dbReference type="SUPFAM" id="SSF56042">
    <property type="entry name" value="PurM C-terminal domain-like"/>
    <property type="match status" value="1"/>
</dbReference>
<feature type="domain" description="PurM-like C-terminal" evidence="3">
    <location>
        <begin position="198"/>
        <end position="342"/>
    </location>
</feature>
<dbReference type="GO" id="GO:0051604">
    <property type="term" value="P:protein maturation"/>
    <property type="evidence" value="ECO:0007669"/>
    <property type="project" value="TreeGrafter"/>
</dbReference>
<evidence type="ECO:0000259" key="3">
    <source>
        <dbReference type="Pfam" id="PF02769"/>
    </source>
</evidence>
<gene>
    <name evidence="4" type="primary">hypE</name>
    <name evidence="4" type="ORF">RBB77_06545</name>
</gene>
<evidence type="ECO:0000256" key="1">
    <source>
        <dbReference type="ARBA" id="ARBA00006243"/>
    </source>
</evidence>
<dbReference type="RefSeq" id="WP_353065785.1">
    <property type="nucleotide sequence ID" value="NZ_CP132942.1"/>
</dbReference>
<dbReference type="Gene3D" id="3.30.1330.10">
    <property type="entry name" value="PurM-like, N-terminal domain"/>
    <property type="match status" value="1"/>
</dbReference>
<dbReference type="InterPro" id="IPR016188">
    <property type="entry name" value="PurM-like_N"/>
</dbReference>
<dbReference type="AlphaFoldDB" id="A0AAU7ZUC5"/>
<comment type="similarity">
    <text evidence="1">Belongs to the HypE family.</text>
</comment>
<dbReference type="KEGG" id="tpsc:RBB77_06545"/>
<proteinExistence type="inferred from homology"/>